<comment type="caution">
    <text evidence="2">The sequence shown here is derived from an EMBL/GenBank/DDBJ whole genome shotgun (WGS) entry which is preliminary data.</text>
</comment>
<evidence type="ECO:0000313" key="2">
    <source>
        <dbReference type="EMBL" id="OYS13725.1"/>
    </source>
</evidence>
<evidence type="ECO:0000313" key="3">
    <source>
        <dbReference type="Proteomes" id="UP000215693"/>
    </source>
</evidence>
<organism evidence="2 3">
    <name type="scientific">Lactobacillus johnsonii</name>
    <dbReference type="NCBI Taxonomy" id="33959"/>
    <lineage>
        <taxon>Bacteria</taxon>
        <taxon>Bacillati</taxon>
        <taxon>Bacillota</taxon>
        <taxon>Bacilli</taxon>
        <taxon>Lactobacillales</taxon>
        <taxon>Lactobacillaceae</taxon>
        <taxon>Lactobacillus</taxon>
    </lineage>
</organism>
<reference evidence="2 3" key="2">
    <citation type="submission" date="2017-09" db="EMBL/GenBank/DDBJ databases">
        <title>Tripartite evolution among Lactobacillus johnsonii, Lactobacillus taiwanensis, Lactobacillus reuteri and their rodent host.</title>
        <authorList>
            <person name="Wang T."/>
            <person name="Knowles S."/>
            <person name="Cheng C."/>
        </authorList>
    </citation>
    <scope>NUCLEOTIDE SEQUENCE [LARGE SCALE GENOMIC DNA]</scope>
    <source>
        <strain evidence="2 3">117c</strain>
    </source>
</reference>
<dbReference type="Proteomes" id="UP000215693">
    <property type="component" value="Unassembled WGS sequence"/>
</dbReference>
<gene>
    <name evidence="2" type="ORF">CBF50_03495</name>
</gene>
<dbReference type="EMBL" id="NGOH01000039">
    <property type="protein sequence ID" value="OYS13725.1"/>
    <property type="molecule type" value="Genomic_DNA"/>
</dbReference>
<proteinExistence type="predicted"/>
<reference evidence="2 3" key="1">
    <citation type="submission" date="2017-04" db="EMBL/GenBank/DDBJ databases">
        <authorList>
            <person name="Lin X.B."/>
            <person name="Stothard P."/>
            <person name="Tasseva G."/>
            <person name="Walter J."/>
        </authorList>
    </citation>
    <scope>NUCLEOTIDE SEQUENCE [LARGE SCALE GENOMIC DNA]</scope>
    <source>
        <strain evidence="2 3">117c</strain>
    </source>
</reference>
<accession>A0A9X6P6E3</accession>
<dbReference type="Pfam" id="PF08878">
    <property type="entry name" value="HamA"/>
    <property type="match status" value="1"/>
</dbReference>
<protein>
    <recommendedName>
        <fullName evidence="1">Anti-bacteriophage protein A/HamA C-terminal domain-containing protein</fullName>
    </recommendedName>
</protein>
<name>A0A9X6P6E3_LACJH</name>
<dbReference type="AlphaFoldDB" id="A0A9X6P6E3"/>
<evidence type="ECO:0000259" key="1">
    <source>
        <dbReference type="Pfam" id="PF08878"/>
    </source>
</evidence>
<feature type="domain" description="Anti-bacteriophage protein A/HamA C-terminal" evidence="1">
    <location>
        <begin position="29"/>
        <end position="215"/>
    </location>
</feature>
<dbReference type="RefSeq" id="WP_094497449.1">
    <property type="nucleotide sequence ID" value="NZ_NGOD01000011.1"/>
</dbReference>
<sequence length="281" mass="32449">MEYLIVEEKKEIDGVIEKREENWAIYYVTELTDSLKDNIRKNLTAICEGPDTIDDSYEITAKEFITRCESTGKQQEKRIVGMIGEFLVHLIILKYYNYIPASILFNLEEKSFKKGFDLLLYQSNESKLWITEVKSGKVSVSEKADGKMGTLIERAKTDLRERLNNKDQKQELWRNAFFHAKNAIDESKSERDAIIDLIKDSFAETKNKPVCSIGDNVILSGVLFHPLEEKAAPTIIKGKQEKICQEKYNNDILFKNVVVLAIQEKTCYDVLNFLKDEVNEQ</sequence>
<dbReference type="InterPro" id="IPR014976">
    <property type="entry name" value="AbpA_HamA_C"/>
</dbReference>